<dbReference type="Pfam" id="PF18662">
    <property type="entry name" value="HTH_56"/>
    <property type="match status" value="1"/>
</dbReference>
<gene>
    <name evidence="3" type="ORF">ACJDTP_23020</name>
</gene>
<evidence type="ECO:0000259" key="2">
    <source>
        <dbReference type="Pfam" id="PF18662"/>
    </source>
</evidence>
<reference evidence="3 4" key="1">
    <citation type="submission" date="2024-11" db="EMBL/GenBank/DDBJ databases">
        <authorList>
            <person name="Heng Y.C."/>
            <person name="Lim A.C.H."/>
            <person name="Lee J.K.Y."/>
            <person name="Kittelmann S."/>
        </authorList>
    </citation>
    <scope>NUCLEOTIDE SEQUENCE [LARGE SCALE GENOMIC DNA]</scope>
    <source>
        <strain evidence="3 4">WILCCON 0112</strain>
    </source>
</reference>
<name>A0ABW8SDT6_9CLOT</name>
<evidence type="ECO:0000259" key="1">
    <source>
        <dbReference type="Pfam" id="PF06048"/>
    </source>
</evidence>
<feature type="domain" description="DUF927" evidence="1">
    <location>
        <begin position="14"/>
        <end position="290"/>
    </location>
</feature>
<dbReference type="Proteomes" id="UP001623600">
    <property type="component" value="Unassembled WGS sequence"/>
</dbReference>
<feature type="domain" description="Cch helix turn helix" evidence="2">
    <location>
        <begin position="437"/>
        <end position="547"/>
    </location>
</feature>
<evidence type="ECO:0000313" key="3">
    <source>
        <dbReference type="EMBL" id="MFL0167934.1"/>
    </source>
</evidence>
<comment type="caution">
    <text evidence="3">The sequence shown here is derived from an EMBL/GenBank/DDBJ whole genome shotgun (WGS) entry which is preliminary data.</text>
</comment>
<dbReference type="InterPro" id="IPR009270">
    <property type="entry name" value="DUF927"/>
</dbReference>
<keyword evidence="4" id="KW-1185">Reference proteome</keyword>
<organism evidence="3 4">
    <name type="scientific">Candidatus Clostridium helianthi</name>
    <dbReference type="NCBI Taxonomy" id="3381660"/>
    <lineage>
        <taxon>Bacteria</taxon>
        <taxon>Bacillati</taxon>
        <taxon>Bacillota</taxon>
        <taxon>Clostridia</taxon>
        <taxon>Eubacteriales</taxon>
        <taxon>Clostridiaceae</taxon>
        <taxon>Clostridium</taxon>
    </lineage>
</organism>
<dbReference type="RefSeq" id="WP_406762558.1">
    <property type="nucleotide sequence ID" value="NZ_JBJIAB010000042.1"/>
</dbReference>
<dbReference type="InterPro" id="IPR040538">
    <property type="entry name" value="Cch_HTH"/>
</dbReference>
<accession>A0ABW8SDT6</accession>
<evidence type="ECO:0000313" key="4">
    <source>
        <dbReference type="Proteomes" id="UP001623600"/>
    </source>
</evidence>
<proteinExistence type="predicted"/>
<dbReference type="EMBL" id="JBJIAB010000042">
    <property type="protein sequence ID" value="MFL0167934.1"/>
    <property type="molecule type" value="Genomic_DNA"/>
</dbReference>
<sequence length="590" mass="68026">MDLDSVPYPHIYPLEEKGIVVKRIKNQDGTFEVRVCDLIRIEEINEDIDENGISAKIVFDYLGEEKNLIIGREDYLNVQNIVKYQRHGLDVINNNVKDVVAHLRNEETRAYKKYHHSKLGFDTYKSKMVYKHYECIGLKSIYNGNYSIKPKGSIEKWWEMFNKEVIGHPSLELICVIGLSSVILGFIGEDMGLDNIICHLTGNSTTGKSTAMKLAISMFGYPDVKKNGLFTSYNSTNNALIKSLAGIKGVPVAFDEISMSNKKELSNIVYKLANGVDKNRLNKNSELRSKETWLTTILSNGEEPIIQSSSNTGLFNRVFEFDNVAWTKDATNAENITRIILKNYGHIGIEFAEYVINQGRKQIIQLYKKNIKKLENEFGLNKIKDGFTDRRIKRHAIFLTTVSLFEEAFEITLSNYEIMRLLMEVEKSSIENRNFDKTSIDYICNFVSINIDKFNVFNKPAKSMEPRFAKSESWGNITISESKTEIEINPLILEETLQKGGFKSPRVVLRELRNSGYLDHEKEKLYRKRKNNLGKISKVYVLIIKNDDEDERFDSINKLLDTLTDARKIKLLKKEKDRMKREFNSSNKEL</sequence>
<dbReference type="Pfam" id="PF06048">
    <property type="entry name" value="DUF927"/>
    <property type="match status" value="1"/>
</dbReference>
<protein>
    <submittedName>
        <fullName evidence="3">DUF927 domain-containing protein</fullName>
    </submittedName>
</protein>